<keyword evidence="3" id="KW-1185">Reference proteome</keyword>
<name>X6MZ66_RETFI</name>
<evidence type="ECO:0000256" key="1">
    <source>
        <dbReference type="SAM" id="MobiDB-lite"/>
    </source>
</evidence>
<organism evidence="2 3">
    <name type="scientific">Reticulomyxa filosa</name>
    <dbReference type="NCBI Taxonomy" id="46433"/>
    <lineage>
        <taxon>Eukaryota</taxon>
        <taxon>Sar</taxon>
        <taxon>Rhizaria</taxon>
        <taxon>Retaria</taxon>
        <taxon>Foraminifera</taxon>
        <taxon>Monothalamids</taxon>
        <taxon>Reticulomyxidae</taxon>
        <taxon>Reticulomyxa</taxon>
    </lineage>
</organism>
<evidence type="ECO:0000313" key="2">
    <source>
        <dbReference type="EMBL" id="ETO19116.1"/>
    </source>
</evidence>
<feature type="region of interest" description="Disordered" evidence="1">
    <location>
        <begin position="98"/>
        <end position="120"/>
    </location>
</feature>
<dbReference type="Proteomes" id="UP000023152">
    <property type="component" value="Unassembled WGS sequence"/>
</dbReference>
<accession>X6MZ66</accession>
<evidence type="ECO:0000313" key="3">
    <source>
        <dbReference type="Proteomes" id="UP000023152"/>
    </source>
</evidence>
<dbReference type="OrthoDB" id="10682436at2759"/>
<dbReference type="EMBL" id="ASPP01014012">
    <property type="protein sequence ID" value="ETO19116.1"/>
    <property type="molecule type" value="Genomic_DNA"/>
</dbReference>
<dbReference type="AlphaFoldDB" id="X6MZ66"/>
<gene>
    <name evidence="2" type="ORF">RFI_18122</name>
</gene>
<reference evidence="2 3" key="1">
    <citation type="journal article" date="2013" name="Curr. Biol.">
        <title>The Genome of the Foraminiferan Reticulomyxa filosa.</title>
        <authorList>
            <person name="Glockner G."/>
            <person name="Hulsmann N."/>
            <person name="Schleicher M."/>
            <person name="Noegel A.A."/>
            <person name="Eichinger L."/>
            <person name="Gallinger C."/>
            <person name="Pawlowski J."/>
            <person name="Sierra R."/>
            <person name="Euteneuer U."/>
            <person name="Pillet L."/>
            <person name="Moustafa A."/>
            <person name="Platzer M."/>
            <person name="Groth M."/>
            <person name="Szafranski K."/>
            <person name="Schliwa M."/>
        </authorList>
    </citation>
    <scope>NUCLEOTIDE SEQUENCE [LARGE SCALE GENOMIC DNA]</scope>
</reference>
<proteinExistence type="predicted"/>
<sequence length="439" mass="50647">MDEGFQSKMREIFRECKGCKFTSGHVKSYERSKVKAQIEYANEAFPKSAHIVDVVRCSATFDGIEDLKNGLNHFKRIIVKSNGIFEVMRMKNGFAQKPKSSGVTLGGQKKDEHSDSKKKKKESVLLSDTFHLEIPSGYQDVKFNVIYTEITEGEGNKESIVGEVQFLLRSIARWKMKGHKMYEISRQAPFINGCYDQLCVNDFDFQLKLSGFNHNSLSKLMLYFPLKFRESKYILNEKDADGDNFVSKIAFNSKVKYNCLKELLGDGDLIPTDVVQEQLLEKNQNGDYPLMFALWKQSSIEAIHLFIPSFLANPTEFWHCVNKFDMPLLDYALRNTLIDVSSSLKLLKENIDESKWNEFIVTQETWVCDFNIHIHSYKKKKLLLTMSVVFIAKRIHFFFFTTSSFDYVAIDLKKKKKKGRVYIAALGIYKLKTESGRAP</sequence>
<protein>
    <submittedName>
        <fullName evidence="2">Uncharacterized protein</fullName>
    </submittedName>
</protein>
<comment type="caution">
    <text evidence="2">The sequence shown here is derived from an EMBL/GenBank/DDBJ whole genome shotgun (WGS) entry which is preliminary data.</text>
</comment>